<dbReference type="Proteomes" id="UP000790347">
    <property type="component" value="Unassembled WGS sequence"/>
</dbReference>
<gene>
    <name evidence="1" type="ORF">DERF_005654</name>
</gene>
<dbReference type="EMBL" id="ASGP02000002">
    <property type="protein sequence ID" value="KAH9522051.1"/>
    <property type="molecule type" value="Genomic_DNA"/>
</dbReference>
<reference evidence="1" key="1">
    <citation type="submission" date="2013-05" db="EMBL/GenBank/DDBJ databases">
        <authorList>
            <person name="Yim A.K.Y."/>
            <person name="Chan T.F."/>
            <person name="Ji K.M."/>
            <person name="Liu X.Y."/>
            <person name="Zhou J.W."/>
            <person name="Li R.Q."/>
            <person name="Yang K.Y."/>
            <person name="Li J."/>
            <person name="Li M."/>
            <person name="Law P.T.W."/>
            <person name="Wu Y.L."/>
            <person name="Cai Z.L."/>
            <person name="Qin H."/>
            <person name="Bao Y."/>
            <person name="Leung R.K.K."/>
            <person name="Ng P.K.S."/>
            <person name="Zou J."/>
            <person name="Zhong X.J."/>
            <person name="Ran P.X."/>
            <person name="Zhong N.S."/>
            <person name="Liu Z.G."/>
            <person name="Tsui S.K.W."/>
        </authorList>
    </citation>
    <scope>NUCLEOTIDE SEQUENCE</scope>
    <source>
        <strain evidence="1">Derf</strain>
        <tissue evidence="1">Whole organism</tissue>
    </source>
</reference>
<organism evidence="1 2">
    <name type="scientific">Dermatophagoides farinae</name>
    <name type="common">American house dust mite</name>
    <dbReference type="NCBI Taxonomy" id="6954"/>
    <lineage>
        <taxon>Eukaryota</taxon>
        <taxon>Metazoa</taxon>
        <taxon>Ecdysozoa</taxon>
        <taxon>Arthropoda</taxon>
        <taxon>Chelicerata</taxon>
        <taxon>Arachnida</taxon>
        <taxon>Acari</taxon>
        <taxon>Acariformes</taxon>
        <taxon>Sarcoptiformes</taxon>
        <taxon>Astigmata</taxon>
        <taxon>Psoroptidia</taxon>
        <taxon>Analgoidea</taxon>
        <taxon>Pyroglyphidae</taxon>
        <taxon>Dermatophagoidinae</taxon>
        <taxon>Dermatophagoides</taxon>
    </lineage>
</organism>
<evidence type="ECO:0000313" key="1">
    <source>
        <dbReference type="EMBL" id="KAH9522051.1"/>
    </source>
</evidence>
<proteinExistence type="predicted"/>
<dbReference type="AlphaFoldDB" id="A0A922I7B3"/>
<accession>A0A922I7B3</accession>
<reference evidence="1" key="2">
    <citation type="journal article" date="2022" name="Res Sq">
        <title>Comparative Genomics Reveals Insights into the Divergent Evolution of Astigmatic Mites and Household Pest Adaptations.</title>
        <authorList>
            <person name="Xiong Q."/>
            <person name="Wan A.T.-Y."/>
            <person name="Liu X.-Y."/>
            <person name="Fung C.S.-H."/>
            <person name="Xiao X."/>
            <person name="Malainual N."/>
            <person name="Hou J."/>
            <person name="Wang L."/>
            <person name="Wang M."/>
            <person name="Yang K."/>
            <person name="Cui Y."/>
            <person name="Leung E."/>
            <person name="Nong W."/>
            <person name="Shin S.-K."/>
            <person name="Au S."/>
            <person name="Jeong K.Y."/>
            <person name="Chew F.T."/>
            <person name="Hui J."/>
            <person name="Leung T.F."/>
            <person name="Tungtrongchitr A."/>
            <person name="Zhong N."/>
            <person name="Liu Z."/>
            <person name="Tsui S."/>
        </authorList>
    </citation>
    <scope>NUCLEOTIDE SEQUENCE</scope>
    <source>
        <strain evidence="1">Derf</strain>
        <tissue evidence="1">Whole organism</tissue>
    </source>
</reference>
<protein>
    <submittedName>
        <fullName evidence="1">Uncharacterized protein</fullName>
    </submittedName>
</protein>
<evidence type="ECO:0000313" key="2">
    <source>
        <dbReference type="Proteomes" id="UP000790347"/>
    </source>
</evidence>
<sequence>MNESQESKYYITFAVYYVLSPCCVQQQQQQQQGVLSFWSNYQNKFSSSSVRKKMMPMFG</sequence>
<name>A0A922I7B3_DERFA</name>
<keyword evidence="2" id="KW-1185">Reference proteome</keyword>
<comment type="caution">
    <text evidence="1">The sequence shown here is derived from an EMBL/GenBank/DDBJ whole genome shotgun (WGS) entry which is preliminary data.</text>
</comment>